<dbReference type="EMBL" id="AP026830">
    <property type="protein sequence ID" value="BDR92606.1"/>
    <property type="molecule type" value="Genomic_DNA"/>
</dbReference>
<gene>
    <name evidence="2" type="ORF">GCM10007112_19160</name>
    <name evidence="1" type="ORF">Vsou_16990</name>
</gene>
<evidence type="ECO:0000313" key="3">
    <source>
        <dbReference type="Proteomes" id="UP000657075"/>
    </source>
</evidence>
<evidence type="ECO:0000313" key="4">
    <source>
        <dbReference type="Proteomes" id="UP001060771"/>
    </source>
</evidence>
<protein>
    <submittedName>
        <fullName evidence="2">Uncharacterized protein</fullName>
    </submittedName>
</protein>
<organism evidence="2 3">
    <name type="scientific">Vulcanisaeta souniana JCM 11219</name>
    <dbReference type="NCBI Taxonomy" id="1293586"/>
    <lineage>
        <taxon>Archaea</taxon>
        <taxon>Thermoproteota</taxon>
        <taxon>Thermoprotei</taxon>
        <taxon>Thermoproteales</taxon>
        <taxon>Thermoproteaceae</taxon>
        <taxon>Vulcanisaeta</taxon>
    </lineage>
</organism>
<dbReference type="RefSeq" id="WP_054844557.1">
    <property type="nucleotide sequence ID" value="NZ_AP026830.1"/>
</dbReference>
<dbReference type="Proteomes" id="UP001060771">
    <property type="component" value="Chromosome"/>
</dbReference>
<evidence type="ECO:0000313" key="1">
    <source>
        <dbReference type="EMBL" id="BDR92606.1"/>
    </source>
</evidence>
<reference evidence="2" key="1">
    <citation type="journal article" date="2014" name="Int. J. Syst. Evol. Microbiol.">
        <title>Complete genome sequence of Corynebacterium casei LMG S-19264T (=DSM 44701T), isolated from a smear-ripened cheese.</title>
        <authorList>
            <consortium name="US DOE Joint Genome Institute (JGI-PGF)"/>
            <person name="Walter F."/>
            <person name="Albersmeier A."/>
            <person name="Kalinowski J."/>
            <person name="Ruckert C."/>
        </authorList>
    </citation>
    <scope>NUCLEOTIDE SEQUENCE</scope>
    <source>
        <strain evidence="2">JCM 11219</strain>
    </source>
</reference>
<sequence>MYRVVGLAMPRWDLGTVGYVVGSPSDIDKAFTELYLRCYPTTNDMTREMSGKISCIIASIRRGLPVSSAVFLLDPYGIANEVGTRYGIKRDIILNWVYSWFINYLRSDGFIADTDVVFLDQELSALSQVIKASIGGSASAIAGIMATIIMVKRINTGELPIRVIDVRDRAFKHVEDLVTNR</sequence>
<dbReference type="OrthoDB" id="24848at2157"/>
<keyword evidence="4" id="KW-1185">Reference proteome</keyword>
<accession>A0A830E4V9</accession>
<reference evidence="1" key="4">
    <citation type="journal article" date="2023" name="Microbiol. Resour. Announc.">
        <title>Complete Genome Sequence of Vulcanisaeta souniana Strain IC-059, a Hyperthermophilic Archaeon Isolated from Hot Spring Water in Japan.</title>
        <authorList>
            <person name="Kato S."/>
            <person name="Itoh T."/>
            <person name="Wu L."/>
            <person name="Ma J."/>
            <person name="Ohkuma M."/>
        </authorList>
    </citation>
    <scope>NUCLEOTIDE SEQUENCE</scope>
    <source>
        <strain evidence="1">JCM 11219</strain>
    </source>
</reference>
<dbReference type="AlphaFoldDB" id="A0A830E4V9"/>
<reference evidence="4" key="3">
    <citation type="submission" date="2022-09" db="EMBL/GenBank/DDBJ databases">
        <title>Complete genome sequence of Vulcanisaeta souniana.</title>
        <authorList>
            <person name="Kato S."/>
            <person name="Itoh T."/>
            <person name="Ohkuma M."/>
        </authorList>
    </citation>
    <scope>NUCLEOTIDE SEQUENCE [LARGE SCALE GENOMIC DNA]</scope>
    <source>
        <strain evidence="4">JCM 11219</strain>
    </source>
</reference>
<name>A0A830E4V9_9CREN</name>
<dbReference type="Proteomes" id="UP000657075">
    <property type="component" value="Unassembled WGS sequence"/>
</dbReference>
<reference evidence="2" key="2">
    <citation type="submission" date="2020-09" db="EMBL/GenBank/DDBJ databases">
        <authorList>
            <person name="Sun Q."/>
            <person name="Ohkuma M."/>
        </authorList>
    </citation>
    <scope>NUCLEOTIDE SEQUENCE</scope>
    <source>
        <strain evidence="2">JCM 11219</strain>
    </source>
</reference>
<dbReference type="EMBL" id="BMNM01000009">
    <property type="protein sequence ID" value="GGI82563.1"/>
    <property type="molecule type" value="Genomic_DNA"/>
</dbReference>
<dbReference type="GeneID" id="76207245"/>
<evidence type="ECO:0000313" key="2">
    <source>
        <dbReference type="EMBL" id="GGI82563.1"/>
    </source>
</evidence>
<proteinExistence type="predicted"/>